<feature type="region of interest" description="Disordered" evidence="2">
    <location>
        <begin position="1"/>
        <end position="124"/>
    </location>
</feature>
<name>A0A316VAK3_9BASI</name>
<evidence type="ECO:0000256" key="1">
    <source>
        <dbReference type="SAM" id="Coils"/>
    </source>
</evidence>
<keyword evidence="1" id="KW-0175">Coiled coil</keyword>
<feature type="region of interest" description="Disordered" evidence="2">
    <location>
        <begin position="195"/>
        <end position="221"/>
    </location>
</feature>
<feature type="coiled-coil region" evidence="1">
    <location>
        <begin position="431"/>
        <end position="472"/>
    </location>
</feature>
<feature type="compositionally biased region" description="Basic and acidic residues" evidence="2">
    <location>
        <begin position="290"/>
        <end position="302"/>
    </location>
</feature>
<dbReference type="RefSeq" id="XP_025354782.1">
    <property type="nucleotide sequence ID" value="XM_025500522.1"/>
</dbReference>
<evidence type="ECO:0000313" key="5">
    <source>
        <dbReference type="Proteomes" id="UP000245771"/>
    </source>
</evidence>
<feature type="compositionally biased region" description="Polar residues" evidence="2">
    <location>
        <begin position="541"/>
        <end position="574"/>
    </location>
</feature>
<dbReference type="Proteomes" id="UP000245771">
    <property type="component" value="Unassembled WGS sequence"/>
</dbReference>
<feature type="compositionally biased region" description="Polar residues" evidence="2">
    <location>
        <begin position="56"/>
        <end position="68"/>
    </location>
</feature>
<feature type="compositionally biased region" description="Low complexity" evidence="2">
    <location>
        <begin position="303"/>
        <end position="316"/>
    </location>
</feature>
<dbReference type="Gene3D" id="6.10.140.910">
    <property type="match status" value="1"/>
</dbReference>
<evidence type="ECO:0000256" key="2">
    <source>
        <dbReference type="SAM" id="MobiDB-lite"/>
    </source>
</evidence>
<feature type="domain" description="GDP/GTP exchange factor Sec2 N-terminal" evidence="3">
    <location>
        <begin position="301"/>
        <end position="402"/>
    </location>
</feature>
<sequence length="936" mass="102572">MMSTSRQNPYILDTVDLGDTDGFGVGLGLNVDQDSKRSRPGSSSSFRSSEQRNVEAVQQTLEPLTTARNEIKSIEDQASSSGSNPSSANRLLALPPPPRPKRRSRHERTVSHSTDGEKDGEGDLDVQIEAALNYISRHGMSTNMAQRDSVNSNKTRSQKRIHRNAGLMGTSTQETDRLRSDFHKALSRIAEQAEHGMENGKEHAASGKGSSTNGMSRARQRSGSILRAFSKGRSNFSFDSAKTMLGTPSMGFSTPSRTTQMTFDALPENVVGPSNRLGMADFVAWSPQEASDKRLGSPDQRQRSVSNATSTSSNRNSRYETQESPIALKRQSSDQSQMSSMMAALKAAKEEAREAQTTKAKLMTEMEQMSEELFLQANEMVKQERIKSSALEKELESLKLAMSNVATGANDAADPIDLTNSIEAGAQNDNEAMMMAAVADASRECAEAEEEAEEWRKHCEELESRIVILEEALYNSMALLSQREGLDGLEDEEAEQQEADGLDKILDSSVQNESLHNVKERESIDETPSRNSLVIPQKAFSESTSSFYSAGDQSSVGLRSPETNTLSPTLTGPSNEEEASTVDTLYSKAENGIQKSLADEESERPNGTGDVPESNIGREDKASSQLEAESVQSTSSHQSSSSSAGRAAMLPRSSSVIGSRRQSRQTSLPPRLPEPVSPLPSIPNEQNWLPKIEQENADGNLEALSTHLLSARLSDATTTSRSSSNLKHENDFNQFSSNDDIQIVQDDWHKPLVKVNGSETFRSEGIKTEPIGQLPKFESCPQFGEIGKNRRSHSSLTPQVYSPSIDESDDFDRESHETSRARSYIAPSSRPSIKTTESAKKKSLKRNILKNMPPAAPTGRKGSNSIGDGSIASVSLYSGISSPSMESELKKRNSNHDENQQNSKIREHYAKMHQTSPGLQDDAKKKQSFARRKRFN</sequence>
<proteinExistence type="predicted"/>
<evidence type="ECO:0000259" key="3">
    <source>
        <dbReference type="Pfam" id="PF06428"/>
    </source>
</evidence>
<dbReference type="AlphaFoldDB" id="A0A316VAK3"/>
<dbReference type="Pfam" id="PF06428">
    <property type="entry name" value="Sec2p"/>
    <property type="match status" value="1"/>
</dbReference>
<evidence type="ECO:0000313" key="4">
    <source>
        <dbReference type="EMBL" id="PWN34480.1"/>
    </source>
</evidence>
<feature type="compositionally biased region" description="Basic and acidic residues" evidence="2">
    <location>
        <begin position="107"/>
        <end position="121"/>
    </location>
</feature>
<gene>
    <name evidence="4" type="ORF">FA14DRAFT_174138</name>
</gene>
<feature type="compositionally biased region" description="Basic residues" evidence="2">
    <location>
        <begin position="926"/>
        <end position="936"/>
    </location>
</feature>
<dbReference type="SUPFAM" id="SSF144284">
    <property type="entry name" value="Sec2 N-terminal region"/>
    <property type="match status" value="1"/>
</dbReference>
<feature type="compositionally biased region" description="Low complexity" evidence="2">
    <location>
        <begin position="78"/>
        <end position="93"/>
    </location>
</feature>
<dbReference type="InterPro" id="IPR009449">
    <property type="entry name" value="Sec2_N"/>
</dbReference>
<dbReference type="GeneID" id="37022303"/>
<feature type="compositionally biased region" description="Basic and acidic residues" evidence="2">
    <location>
        <begin position="195"/>
        <end position="205"/>
    </location>
</feature>
<feature type="compositionally biased region" description="Low complexity" evidence="2">
    <location>
        <begin position="329"/>
        <end position="346"/>
    </location>
</feature>
<feature type="compositionally biased region" description="Basic and acidic residues" evidence="2">
    <location>
        <begin position="887"/>
        <end position="910"/>
    </location>
</feature>
<accession>A0A316VAK3</accession>
<dbReference type="EMBL" id="KZ819604">
    <property type="protein sequence ID" value="PWN34480.1"/>
    <property type="molecule type" value="Genomic_DNA"/>
</dbReference>
<feature type="compositionally biased region" description="Basic and acidic residues" evidence="2">
    <location>
        <begin position="347"/>
        <end position="356"/>
    </location>
</feature>
<feature type="region of interest" description="Disordered" evidence="2">
    <location>
        <begin position="288"/>
        <end position="357"/>
    </location>
</feature>
<protein>
    <recommendedName>
        <fullName evidence="3">GDP/GTP exchange factor Sec2 N-terminal domain-containing protein</fullName>
    </recommendedName>
</protein>
<reference evidence="4 5" key="1">
    <citation type="journal article" date="2018" name="Mol. Biol. Evol.">
        <title>Broad Genomic Sampling Reveals a Smut Pathogenic Ancestry of the Fungal Clade Ustilaginomycotina.</title>
        <authorList>
            <person name="Kijpornyongpan T."/>
            <person name="Mondo S.J."/>
            <person name="Barry K."/>
            <person name="Sandor L."/>
            <person name="Lee J."/>
            <person name="Lipzen A."/>
            <person name="Pangilinan J."/>
            <person name="LaButti K."/>
            <person name="Hainaut M."/>
            <person name="Henrissat B."/>
            <person name="Grigoriev I.V."/>
            <person name="Spatafora J.W."/>
            <person name="Aime M.C."/>
        </authorList>
    </citation>
    <scope>NUCLEOTIDE SEQUENCE [LARGE SCALE GENOMIC DNA]</scope>
    <source>
        <strain evidence="4 5">MCA 3882</strain>
    </source>
</reference>
<feature type="compositionally biased region" description="Polar residues" evidence="2">
    <location>
        <begin position="861"/>
        <end position="885"/>
    </location>
</feature>
<dbReference type="STRING" id="1280837.A0A316VAK3"/>
<keyword evidence="5" id="KW-1185">Reference proteome</keyword>
<feature type="compositionally biased region" description="Pro residues" evidence="2">
    <location>
        <begin position="670"/>
        <end position="681"/>
    </location>
</feature>
<dbReference type="InParanoid" id="A0A316VAK3"/>
<feature type="compositionally biased region" description="Low complexity" evidence="2">
    <location>
        <begin position="630"/>
        <end position="643"/>
    </location>
</feature>
<feature type="region of interest" description="Disordered" evidence="2">
    <location>
        <begin position="786"/>
        <end position="936"/>
    </location>
</feature>
<organism evidence="4 5">
    <name type="scientific">Meira miltonrushii</name>
    <dbReference type="NCBI Taxonomy" id="1280837"/>
    <lineage>
        <taxon>Eukaryota</taxon>
        <taxon>Fungi</taxon>
        <taxon>Dikarya</taxon>
        <taxon>Basidiomycota</taxon>
        <taxon>Ustilaginomycotina</taxon>
        <taxon>Exobasidiomycetes</taxon>
        <taxon>Exobasidiales</taxon>
        <taxon>Brachybasidiaceae</taxon>
        <taxon>Meira</taxon>
    </lineage>
</organism>
<feature type="region of interest" description="Disordered" evidence="2">
    <location>
        <begin position="541"/>
        <end position="685"/>
    </location>
</feature>